<dbReference type="Gene3D" id="3.20.20.450">
    <property type="entry name" value="EAL domain"/>
    <property type="match status" value="1"/>
</dbReference>
<dbReference type="EMBL" id="BAABBO010000010">
    <property type="protein sequence ID" value="GAA3965774.1"/>
    <property type="molecule type" value="Genomic_DNA"/>
</dbReference>
<dbReference type="PROSITE" id="PS50883">
    <property type="entry name" value="EAL"/>
    <property type="match status" value="1"/>
</dbReference>
<evidence type="ECO:0000313" key="4">
    <source>
        <dbReference type="Proteomes" id="UP001501337"/>
    </source>
</evidence>
<dbReference type="Proteomes" id="UP001501337">
    <property type="component" value="Unassembled WGS sequence"/>
</dbReference>
<comment type="caution">
    <text evidence="3">The sequence shown here is derived from an EMBL/GenBank/DDBJ whole genome shotgun (WGS) entry which is preliminary data.</text>
</comment>
<dbReference type="InterPro" id="IPR043128">
    <property type="entry name" value="Rev_trsase/Diguanyl_cyclase"/>
</dbReference>
<dbReference type="PANTHER" id="PTHR33121">
    <property type="entry name" value="CYCLIC DI-GMP PHOSPHODIESTERASE PDEF"/>
    <property type="match status" value="1"/>
</dbReference>
<dbReference type="SUPFAM" id="SSF141868">
    <property type="entry name" value="EAL domain-like"/>
    <property type="match status" value="1"/>
</dbReference>
<dbReference type="CDD" id="cd01948">
    <property type="entry name" value="EAL"/>
    <property type="match status" value="1"/>
</dbReference>
<dbReference type="InterPro" id="IPR000160">
    <property type="entry name" value="GGDEF_dom"/>
</dbReference>
<dbReference type="CDD" id="cd01949">
    <property type="entry name" value="GGDEF"/>
    <property type="match status" value="1"/>
</dbReference>
<evidence type="ECO:0000313" key="3">
    <source>
        <dbReference type="EMBL" id="GAA3965774.1"/>
    </source>
</evidence>
<dbReference type="SUPFAM" id="SSF55073">
    <property type="entry name" value="Nucleotide cyclase"/>
    <property type="match status" value="1"/>
</dbReference>
<dbReference type="PANTHER" id="PTHR33121:SF71">
    <property type="entry name" value="OXYGEN SENSOR PROTEIN DOSP"/>
    <property type="match status" value="1"/>
</dbReference>
<feature type="domain" description="EAL" evidence="1">
    <location>
        <begin position="104"/>
        <end position="333"/>
    </location>
</feature>
<evidence type="ECO:0000259" key="2">
    <source>
        <dbReference type="PROSITE" id="PS50887"/>
    </source>
</evidence>
<dbReference type="InterPro" id="IPR050706">
    <property type="entry name" value="Cyclic-di-GMP_PDE-like"/>
</dbReference>
<gene>
    <name evidence="3" type="ORF">GCM10022278_24560</name>
</gene>
<dbReference type="PROSITE" id="PS50887">
    <property type="entry name" value="GGDEF"/>
    <property type="match status" value="1"/>
</dbReference>
<dbReference type="Pfam" id="PF00563">
    <property type="entry name" value="EAL"/>
    <property type="match status" value="1"/>
</dbReference>
<organism evidence="3 4">
    <name type="scientific">Allohahella marinimesophila</name>
    <dbReference type="NCBI Taxonomy" id="1054972"/>
    <lineage>
        <taxon>Bacteria</taxon>
        <taxon>Pseudomonadati</taxon>
        <taxon>Pseudomonadota</taxon>
        <taxon>Gammaproteobacteria</taxon>
        <taxon>Oceanospirillales</taxon>
        <taxon>Hahellaceae</taxon>
        <taxon>Allohahella</taxon>
    </lineage>
</organism>
<reference evidence="4" key="1">
    <citation type="journal article" date="2019" name="Int. J. Syst. Evol. Microbiol.">
        <title>The Global Catalogue of Microorganisms (GCM) 10K type strain sequencing project: providing services to taxonomists for standard genome sequencing and annotation.</title>
        <authorList>
            <consortium name="The Broad Institute Genomics Platform"/>
            <consortium name="The Broad Institute Genome Sequencing Center for Infectious Disease"/>
            <person name="Wu L."/>
            <person name="Ma J."/>
        </authorList>
    </citation>
    <scope>NUCLEOTIDE SEQUENCE [LARGE SCALE GENOMIC DNA]</scope>
    <source>
        <strain evidence="4">JCM 17555</strain>
    </source>
</reference>
<dbReference type="InterPro" id="IPR035919">
    <property type="entry name" value="EAL_sf"/>
</dbReference>
<protein>
    <recommendedName>
        <fullName evidence="5">Diguanylate cyclase (GGDEF)-like protein</fullName>
    </recommendedName>
</protein>
<dbReference type="InterPro" id="IPR029787">
    <property type="entry name" value="Nucleotide_cyclase"/>
</dbReference>
<name>A0ABP7PHL8_9GAMM</name>
<dbReference type="SMART" id="SM00052">
    <property type="entry name" value="EAL"/>
    <property type="match status" value="1"/>
</dbReference>
<keyword evidence="4" id="KW-1185">Reference proteome</keyword>
<dbReference type="NCBIfam" id="TIGR00254">
    <property type="entry name" value="GGDEF"/>
    <property type="match status" value="1"/>
</dbReference>
<accession>A0ABP7PHL8</accession>
<evidence type="ECO:0000259" key="1">
    <source>
        <dbReference type="PROSITE" id="PS50883"/>
    </source>
</evidence>
<dbReference type="InterPro" id="IPR001633">
    <property type="entry name" value="EAL_dom"/>
</dbReference>
<dbReference type="Gene3D" id="3.30.70.270">
    <property type="match status" value="1"/>
</dbReference>
<sequence length="333" mass="36049">MDKTDTVSRWSGDEFVVLLPGQSAAGATRINRAISSALHSLIVLDDSRELFVSCSIGIAEYPHKGRSIDALINSARSAMATIKEKGGGNYLHFDAGSDQAVDDGLELETSLRHALGQAQFVLYYQPQMDIVSGAIVGLEALLRWHHPTQGMIGPDRFIPLAETTGLIVPIGKWVLREACRQCAGQQGLRVAVNLSARQLHQEDLVATIRQILDETGMPPSGLELEITESALMYDVESAIGTMEELIELGVSISLDDFGTGYSSLSYLKRFPIDTLKIDKSFIAEVTTDPGSEVIVKTIIVMAHSLGLKVIAEGVESEEQLALLRDRGCDLAQG</sequence>
<feature type="domain" description="GGDEF" evidence="2">
    <location>
        <begin position="1"/>
        <end position="95"/>
    </location>
</feature>
<evidence type="ECO:0008006" key="5">
    <source>
        <dbReference type="Google" id="ProtNLM"/>
    </source>
</evidence>
<proteinExistence type="predicted"/>
<dbReference type="Pfam" id="PF00990">
    <property type="entry name" value="GGDEF"/>
    <property type="match status" value="1"/>
</dbReference>